<evidence type="ECO:0000256" key="4">
    <source>
        <dbReference type="ARBA" id="ARBA00023163"/>
    </source>
</evidence>
<dbReference type="SUPFAM" id="SSF53850">
    <property type="entry name" value="Periplasmic binding protein-like II"/>
    <property type="match status" value="1"/>
</dbReference>
<feature type="domain" description="HTH lysR-type" evidence="5">
    <location>
        <begin position="1"/>
        <end position="59"/>
    </location>
</feature>
<keyword evidence="2" id="KW-0805">Transcription regulation</keyword>
<dbReference type="InterPro" id="IPR005119">
    <property type="entry name" value="LysR_subst-bd"/>
</dbReference>
<dbReference type="Pfam" id="PF00126">
    <property type="entry name" value="HTH_1"/>
    <property type="match status" value="1"/>
</dbReference>
<dbReference type="Pfam" id="PF03466">
    <property type="entry name" value="LysR_substrate"/>
    <property type="match status" value="1"/>
</dbReference>
<dbReference type="InterPro" id="IPR000847">
    <property type="entry name" value="LysR_HTH_N"/>
</dbReference>
<dbReference type="SUPFAM" id="SSF46785">
    <property type="entry name" value="Winged helix' DNA-binding domain"/>
    <property type="match status" value="1"/>
</dbReference>
<name>A0ABX7QXB4_9GAMM</name>
<accession>A0ABX7QXB4</accession>
<keyword evidence="4" id="KW-0804">Transcription</keyword>
<dbReference type="InterPro" id="IPR036390">
    <property type="entry name" value="WH_DNA-bd_sf"/>
</dbReference>
<dbReference type="PANTHER" id="PTHR30126">
    <property type="entry name" value="HTH-TYPE TRANSCRIPTIONAL REGULATOR"/>
    <property type="match status" value="1"/>
</dbReference>
<sequence>MLSEQSFELVELVAKLGSFTSAANHLNKVPSAISYAVKQIEDELGVELFERHHRSVSLTPAGEHFVNQAKSLMLSIAELKHSTLAVNQGWRPTIGIALDGLVREDGISYLVREFYKAFADVELHIYREQINGCWQALNEQRCDIAIGAASNIPVGGPYEHRAIGELSWQFVVAADHPLATELHITHSKLNNYAGVCVCDTAAKYPATRLGLAPGQRALAVPDWIRAINCVKDGLAVGCLPSHLIAPFVDNGSLIVKSSDLQINDSPALLVWNRNVQHEAMNWLIDYLTRDKRLVDSWLSKN</sequence>
<reference evidence="6 7" key="1">
    <citation type="submission" date="2021-03" db="EMBL/GenBank/DDBJ databases">
        <title>Novel species identification of genus Shewanella.</title>
        <authorList>
            <person name="Liu G."/>
            <person name="Zhang Q."/>
        </authorList>
    </citation>
    <scope>NUCLEOTIDE SEQUENCE [LARGE SCALE GENOMIC DNA]</scope>
    <source>
        <strain evidence="6 7">FJAT-51800</strain>
    </source>
</reference>
<dbReference type="RefSeq" id="WP_207356480.1">
    <property type="nucleotide sequence ID" value="NZ_CP071503.1"/>
</dbReference>
<evidence type="ECO:0000313" key="6">
    <source>
        <dbReference type="EMBL" id="QSX35286.1"/>
    </source>
</evidence>
<evidence type="ECO:0000256" key="3">
    <source>
        <dbReference type="ARBA" id="ARBA00023125"/>
    </source>
</evidence>
<dbReference type="Proteomes" id="UP000662770">
    <property type="component" value="Chromosome"/>
</dbReference>
<organism evidence="6 7">
    <name type="scientific">Shewanella avicenniae</name>
    <dbReference type="NCBI Taxonomy" id="2814294"/>
    <lineage>
        <taxon>Bacteria</taxon>
        <taxon>Pseudomonadati</taxon>
        <taxon>Pseudomonadota</taxon>
        <taxon>Gammaproteobacteria</taxon>
        <taxon>Alteromonadales</taxon>
        <taxon>Shewanellaceae</taxon>
        <taxon>Shewanella</taxon>
    </lineage>
</organism>
<evidence type="ECO:0000259" key="5">
    <source>
        <dbReference type="PROSITE" id="PS50931"/>
    </source>
</evidence>
<dbReference type="PROSITE" id="PS50931">
    <property type="entry name" value="HTH_LYSR"/>
    <property type="match status" value="1"/>
</dbReference>
<proteinExistence type="inferred from homology"/>
<evidence type="ECO:0000313" key="7">
    <source>
        <dbReference type="Proteomes" id="UP000662770"/>
    </source>
</evidence>
<keyword evidence="3" id="KW-0238">DNA-binding</keyword>
<dbReference type="InterPro" id="IPR036388">
    <property type="entry name" value="WH-like_DNA-bd_sf"/>
</dbReference>
<dbReference type="Gene3D" id="3.40.190.290">
    <property type="match status" value="1"/>
</dbReference>
<comment type="similarity">
    <text evidence="1">Belongs to the LysR transcriptional regulatory family.</text>
</comment>
<evidence type="ECO:0000256" key="1">
    <source>
        <dbReference type="ARBA" id="ARBA00009437"/>
    </source>
</evidence>
<dbReference type="PRINTS" id="PR00039">
    <property type="entry name" value="HTHLYSR"/>
</dbReference>
<dbReference type="EMBL" id="CP071503">
    <property type="protein sequence ID" value="QSX35286.1"/>
    <property type="molecule type" value="Genomic_DNA"/>
</dbReference>
<evidence type="ECO:0000256" key="2">
    <source>
        <dbReference type="ARBA" id="ARBA00023015"/>
    </source>
</evidence>
<gene>
    <name evidence="6" type="ORF">JYB87_08875</name>
</gene>
<dbReference type="PANTHER" id="PTHR30126:SF18">
    <property type="entry name" value="LYSR FAMILY TRANSCRIPTIONAL REGULATOR"/>
    <property type="match status" value="1"/>
</dbReference>
<keyword evidence="7" id="KW-1185">Reference proteome</keyword>
<protein>
    <submittedName>
        <fullName evidence="6">LysR family transcriptional regulator</fullName>
    </submittedName>
</protein>
<dbReference type="Gene3D" id="1.10.10.10">
    <property type="entry name" value="Winged helix-like DNA-binding domain superfamily/Winged helix DNA-binding domain"/>
    <property type="match status" value="1"/>
</dbReference>
<dbReference type="NCBIfam" id="NF008294">
    <property type="entry name" value="PRK11074.1"/>
    <property type="match status" value="1"/>
</dbReference>